<proteinExistence type="predicted"/>
<name>A0AAD5DCB6_AMBAR</name>
<comment type="caution">
    <text evidence="1">The sequence shown here is derived from an EMBL/GenBank/DDBJ whole genome shotgun (WGS) entry which is preliminary data.</text>
</comment>
<protein>
    <submittedName>
        <fullName evidence="1">Uncharacterized protein</fullName>
    </submittedName>
</protein>
<reference evidence="1" key="1">
    <citation type="submission" date="2022-06" db="EMBL/GenBank/DDBJ databases">
        <title>Uncovering the hologenomic basis of an extraordinary plant invasion.</title>
        <authorList>
            <person name="Bieker V.C."/>
            <person name="Martin M.D."/>
            <person name="Gilbert T."/>
            <person name="Hodgins K."/>
            <person name="Battlay P."/>
            <person name="Petersen B."/>
            <person name="Wilson J."/>
        </authorList>
    </citation>
    <scope>NUCLEOTIDE SEQUENCE</scope>
    <source>
        <strain evidence="1">AA19_3_7</strain>
        <tissue evidence="1">Leaf</tissue>
    </source>
</reference>
<sequence length="111" mass="12595">MKDEYDPMVKVRHTNTNTVGLSPHYAFRSNSWDHARSQQMLMDRELAAPGLVNSSLCHKQAHGQQKSSELIAIDANFMQSQSHREGSTSFAIKKLRRETAVLRENRNPCGI</sequence>
<dbReference type="AlphaFoldDB" id="A0AAD5DCB6"/>
<dbReference type="EMBL" id="JAMZMK010000578">
    <property type="protein sequence ID" value="KAI7756111.1"/>
    <property type="molecule type" value="Genomic_DNA"/>
</dbReference>
<gene>
    <name evidence="1" type="ORF">M8C21_008767</name>
</gene>
<dbReference type="Proteomes" id="UP001206925">
    <property type="component" value="Unassembled WGS sequence"/>
</dbReference>
<organism evidence="1 2">
    <name type="scientific">Ambrosia artemisiifolia</name>
    <name type="common">Common ragweed</name>
    <dbReference type="NCBI Taxonomy" id="4212"/>
    <lineage>
        <taxon>Eukaryota</taxon>
        <taxon>Viridiplantae</taxon>
        <taxon>Streptophyta</taxon>
        <taxon>Embryophyta</taxon>
        <taxon>Tracheophyta</taxon>
        <taxon>Spermatophyta</taxon>
        <taxon>Magnoliopsida</taxon>
        <taxon>eudicotyledons</taxon>
        <taxon>Gunneridae</taxon>
        <taxon>Pentapetalae</taxon>
        <taxon>asterids</taxon>
        <taxon>campanulids</taxon>
        <taxon>Asterales</taxon>
        <taxon>Asteraceae</taxon>
        <taxon>Asteroideae</taxon>
        <taxon>Heliantheae alliance</taxon>
        <taxon>Heliantheae</taxon>
        <taxon>Ambrosia</taxon>
    </lineage>
</organism>
<keyword evidence="2" id="KW-1185">Reference proteome</keyword>
<evidence type="ECO:0000313" key="1">
    <source>
        <dbReference type="EMBL" id="KAI7756111.1"/>
    </source>
</evidence>
<evidence type="ECO:0000313" key="2">
    <source>
        <dbReference type="Proteomes" id="UP001206925"/>
    </source>
</evidence>
<accession>A0AAD5DCB6</accession>